<dbReference type="PANTHER" id="PTHR13061:SF29">
    <property type="entry name" value="GAMMA CARBONIC ANHYDRASE-LIKE 1, MITOCHONDRIAL-RELATED"/>
    <property type="match status" value="1"/>
</dbReference>
<gene>
    <name evidence="1" type="ORF">ACFQJC_07070</name>
</gene>
<organism evidence="1 2">
    <name type="scientific">Haloferax namakaokahaiae</name>
    <dbReference type="NCBI Taxonomy" id="1748331"/>
    <lineage>
        <taxon>Archaea</taxon>
        <taxon>Methanobacteriati</taxon>
        <taxon>Methanobacteriota</taxon>
        <taxon>Stenosarchaea group</taxon>
        <taxon>Halobacteria</taxon>
        <taxon>Halobacteriales</taxon>
        <taxon>Haloferacaceae</taxon>
        <taxon>Haloferax</taxon>
    </lineage>
</organism>
<dbReference type="AlphaFoldDB" id="A0ABD5ZDJ0"/>
<reference evidence="1 2" key="1">
    <citation type="journal article" date="2019" name="Int. J. Syst. Evol. Microbiol.">
        <title>The Global Catalogue of Microorganisms (GCM) 10K type strain sequencing project: providing services to taxonomists for standard genome sequencing and annotation.</title>
        <authorList>
            <consortium name="The Broad Institute Genomics Platform"/>
            <consortium name="The Broad Institute Genome Sequencing Center for Infectious Disease"/>
            <person name="Wu L."/>
            <person name="Ma J."/>
        </authorList>
    </citation>
    <scope>NUCLEOTIDE SEQUENCE [LARGE SCALE GENOMIC DNA]</scope>
    <source>
        <strain evidence="1 2">DSM 29988</strain>
    </source>
</reference>
<dbReference type="InterPro" id="IPR011004">
    <property type="entry name" value="Trimer_LpxA-like_sf"/>
</dbReference>
<dbReference type="Proteomes" id="UP001596481">
    <property type="component" value="Unassembled WGS sequence"/>
</dbReference>
<comment type="caution">
    <text evidence="1">The sequence shown here is derived from an EMBL/GenBank/DDBJ whole genome shotgun (WGS) entry which is preliminary data.</text>
</comment>
<dbReference type="CDD" id="cd04645">
    <property type="entry name" value="LbH_gamma_CA_like"/>
    <property type="match status" value="1"/>
</dbReference>
<evidence type="ECO:0000313" key="1">
    <source>
        <dbReference type="EMBL" id="MFC7203271.1"/>
    </source>
</evidence>
<dbReference type="RefSeq" id="WP_390222610.1">
    <property type="nucleotide sequence ID" value="NZ_JBHTAA010000002.1"/>
</dbReference>
<evidence type="ECO:0000313" key="2">
    <source>
        <dbReference type="Proteomes" id="UP001596481"/>
    </source>
</evidence>
<sequence length="169" mass="17880">MQYPFDGNEPKIAESAFVADLTYLVGDVDVGARASLWPFVCLRGDRGAVTVGADTNVQEFTMLHGATVGDGVSIGHGAVVDFATIEDEALVGIGSCVLGGATVESHSIVAAHAVVTHDQTVPSGHLAYGVPAKTRPLTDDQLVKIADTRDHYVELSREFVHQDTGFDEE</sequence>
<proteinExistence type="predicted"/>
<keyword evidence="2" id="KW-1185">Reference proteome</keyword>
<dbReference type="Gene3D" id="2.160.10.10">
    <property type="entry name" value="Hexapeptide repeat proteins"/>
    <property type="match status" value="1"/>
</dbReference>
<dbReference type="InterPro" id="IPR047324">
    <property type="entry name" value="LbH_gamma_CA-like"/>
</dbReference>
<dbReference type="PANTHER" id="PTHR13061">
    <property type="entry name" value="DYNACTIN SUBUNIT P25"/>
    <property type="match status" value="1"/>
</dbReference>
<dbReference type="InterPro" id="IPR050484">
    <property type="entry name" value="Transf_Hexapept/Carb_Anhydrase"/>
</dbReference>
<accession>A0ABD5ZDJ0</accession>
<name>A0ABD5ZDJ0_9EURY</name>
<dbReference type="SUPFAM" id="SSF51161">
    <property type="entry name" value="Trimeric LpxA-like enzymes"/>
    <property type="match status" value="1"/>
</dbReference>
<protein>
    <submittedName>
        <fullName evidence="1">Gamma carbonic anhydrase family protein</fullName>
    </submittedName>
</protein>
<dbReference type="EMBL" id="JBHTAA010000002">
    <property type="protein sequence ID" value="MFC7203271.1"/>
    <property type="molecule type" value="Genomic_DNA"/>
</dbReference>